<name>A0A1Y6LWD2_ZYMTR</name>
<reference evidence="2 3" key="1">
    <citation type="submission" date="2016-10" db="EMBL/GenBank/DDBJ databases">
        <authorList>
            <person name="Varghese N."/>
        </authorList>
    </citation>
    <scope>NUCLEOTIDE SEQUENCE [LARGE SCALE GENOMIC DNA]</scope>
</reference>
<evidence type="ECO:0000256" key="1">
    <source>
        <dbReference type="SAM" id="Coils"/>
    </source>
</evidence>
<feature type="coiled-coil region" evidence="1">
    <location>
        <begin position="16"/>
        <end position="43"/>
    </location>
</feature>
<gene>
    <name evidence="2" type="ORF">ZT1A5_G10143</name>
</gene>
<protein>
    <submittedName>
        <fullName evidence="2">Uncharacterized protein</fullName>
    </submittedName>
</protein>
<organism evidence="2 3">
    <name type="scientific">Zymoseptoria tritici ST99CH_1A5</name>
    <dbReference type="NCBI Taxonomy" id="1276529"/>
    <lineage>
        <taxon>Eukaryota</taxon>
        <taxon>Fungi</taxon>
        <taxon>Dikarya</taxon>
        <taxon>Ascomycota</taxon>
        <taxon>Pezizomycotina</taxon>
        <taxon>Dothideomycetes</taxon>
        <taxon>Dothideomycetidae</taxon>
        <taxon>Mycosphaerellales</taxon>
        <taxon>Mycosphaerellaceae</taxon>
        <taxon>Zymoseptoria</taxon>
    </lineage>
</organism>
<keyword evidence="1" id="KW-0175">Coiled coil</keyword>
<accession>A0A1Y6LWD2</accession>
<dbReference type="Proteomes" id="UP000215453">
    <property type="component" value="Chromosome 11"/>
</dbReference>
<dbReference type="EMBL" id="LT882686">
    <property type="protein sequence ID" value="SMY28697.1"/>
    <property type="molecule type" value="Genomic_DNA"/>
</dbReference>
<sequence>MVAMQLRKDVLEKECRQRFDEVVRRATEDAEEHEADIALVRSEYSFEISALCKRETELAGVVKVAKESAQMKDEAIAGLEDDRSVSERFNEAQCLEIEALRSKVKLADERLTEGSVTNAPLLQEAVDRAEEQKEASSTIALLKRALASNKESTTKLELTNLELQGQIAQLENDCDLLCAQREQEKSVTAPNARSFRRR</sequence>
<proteinExistence type="predicted"/>
<evidence type="ECO:0000313" key="2">
    <source>
        <dbReference type="EMBL" id="SMY28697.1"/>
    </source>
</evidence>
<dbReference type="AlphaFoldDB" id="A0A1Y6LWD2"/>
<evidence type="ECO:0000313" key="3">
    <source>
        <dbReference type="Proteomes" id="UP000215453"/>
    </source>
</evidence>
<feature type="coiled-coil region" evidence="1">
    <location>
        <begin position="153"/>
        <end position="180"/>
    </location>
</feature>